<organism evidence="1 2">
    <name type="scientific">Romanomermis culicivorax</name>
    <name type="common">Nematode worm</name>
    <dbReference type="NCBI Taxonomy" id="13658"/>
    <lineage>
        <taxon>Eukaryota</taxon>
        <taxon>Metazoa</taxon>
        <taxon>Ecdysozoa</taxon>
        <taxon>Nematoda</taxon>
        <taxon>Enoplea</taxon>
        <taxon>Dorylaimia</taxon>
        <taxon>Mermithida</taxon>
        <taxon>Mermithoidea</taxon>
        <taxon>Mermithidae</taxon>
        <taxon>Romanomermis</taxon>
    </lineage>
</organism>
<sequence>TTSRFCNHWHRDFQIQWDTQTGRNLSLFFAQQHGFMKIDMVEYSPLQHIFLQGEGELSEVTNIEALWNEY</sequence>
<reference evidence="2" key="1">
    <citation type="submission" date="2022-11" db="UniProtKB">
        <authorList>
            <consortium name="WormBaseParasite"/>
        </authorList>
    </citation>
    <scope>IDENTIFICATION</scope>
</reference>
<evidence type="ECO:0000313" key="2">
    <source>
        <dbReference type="WBParaSite" id="nRc.2.0.1.t46032-RA"/>
    </source>
</evidence>
<dbReference type="AlphaFoldDB" id="A0A915L5J5"/>
<protein>
    <submittedName>
        <fullName evidence="2">Uncharacterized protein</fullName>
    </submittedName>
</protein>
<accession>A0A915L5J5</accession>
<name>A0A915L5J5_ROMCU</name>
<evidence type="ECO:0000313" key="1">
    <source>
        <dbReference type="Proteomes" id="UP000887565"/>
    </source>
</evidence>
<dbReference type="WBParaSite" id="nRc.2.0.1.t46032-RA">
    <property type="protein sequence ID" value="nRc.2.0.1.t46032-RA"/>
    <property type="gene ID" value="nRc.2.0.1.g46032"/>
</dbReference>
<dbReference type="Proteomes" id="UP000887565">
    <property type="component" value="Unplaced"/>
</dbReference>
<keyword evidence="1" id="KW-1185">Reference proteome</keyword>
<proteinExistence type="predicted"/>